<dbReference type="OrthoDB" id="7402611at2"/>
<dbReference type="EMBL" id="QAYC01000003">
    <property type="protein sequence ID" value="PTW50983.1"/>
    <property type="molecule type" value="Genomic_DNA"/>
</dbReference>
<feature type="transmembrane region" description="Helical" evidence="1">
    <location>
        <begin position="317"/>
        <end position="338"/>
    </location>
</feature>
<feature type="transmembrane region" description="Helical" evidence="1">
    <location>
        <begin position="184"/>
        <end position="201"/>
    </location>
</feature>
<dbReference type="Pfam" id="PF13687">
    <property type="entry name" value="DUF4153"/>
    <property type="match status" value="1"/>
</dbReference>
<name>A0A8E2VL94_9RHOB</name>
<feature type="transmembrane region" description="Helical" evidence="1">
    <location>
        <begin position="12"/>
        <end position="32"/>
    </location>
</feature>
<evidence type="ECO:0000256" key="1">
    <source>
        <dbReference type="SAM" id="Phobius"/>
    </source>
</evidence>
<feature type="transmembrane region" description="Helical" evidence="1">
    <location>
        <begin position="109"/>
        <end position="131"/>
    </location>
</feature>
<keyword evidence="1" id="KW-0812">Transmembrane</keyword>
<gene>
    <name evidence="2" type="ORF">C8N38_103219</name>
</gene>
<feature type="transmembrane region" description="Helical" evidence="1">
    <location>
        <begin position="44"/>
        <end position="64"/>
    </location>
</feature>
<dbReference type="RefSeq" id="WP_108024839.1">
    <property type="nucleotide sequence ID" value="NZ_QAYC01000003.1"/>
</dbReference>
<evidence type="ECO:0000313" key="3">
    <source>
        <dbReference type="Proteomes" id="UP000244037"/>
    </source>
</evidence>
<keyword evidence="3" id="KW-1185">Reference proteome</keyword>
<feature type="transmembrane region" description="Helical" evidence="1">
    <location>
        <begin position="285"/>
        <end position="305"/>
    </location>
</feature>
<accession>A0A8E2VL94</accession>
<dbReference type="InterPro" id="IPR025291">
    <property type="entry name" value="DUF4153"/>
</dbReference>
<sequence>MAEAAEVRPGRWMLGGLGALAGLAAWVLFGVLPQPMAAMGLARLHLFLAAFATAFFGAGLAMAGVLRPGRALGAAAGLGLPLAGLLTWASLRFDTVAALLGDDVAVPAFAALLVLATPFAITGLSPGARWFDYAALFTRAWQIVVRMAAAWLFVGLVWGILFLSNALFGLVGIGVIDWLLDVEAMPYLVTGLTLGVALAVVGERSDYVSPDLVLGLFRLLLPVVLAVVAVFLAALPARGIGQLFGGLSAASILMAMVFGAVTLISSAADAEDGRLRLGAVTGWSARLLALLLPFLAGLAGVAVALRLRQYGATPDRLLAAALAVLAMGYGLGYAGAVLGARGWTARVRRVNVAMALAAAALAAALLTPVFDPQRISAANQLARYDSGRVAADRLDLWTLGHDWGRAGRAALDRLEERAGAGGDPKLAEQLAALDTAETRADFEVARRGSDIAADRAGLARTLPVRPAGAALPQGFLSSLRPWELQQIAEACKARTPQGNPACVALLADLSQDRPGDEILILAQSPGEGPLLRAYFADGDSFSMRSPDYVGGDDLYRDAAAAIDALLAGRYDLRPMRLNAVEVEGRTLFFGR</sequence>
<dbReference type="AlphaFoldDB" id="A0A8E2VL94"/>
<feature type="transmembrane region" description="Helical" evidence="1">
    <location>
        <begin position="350"/>
        <end position="370"/>
    </location>
</feature>
<protein>
    <submittedName>
        <fullName evidence="2">Uncharacterized protein DUF4153</fullName>
    </submittedName>
</protein>
<proteinExistence type="predicted"/>
<dbReference type="Proteomes" id="UP000244037">
    <property type="component" value="Unassembled WGS sequence"/>
</dbReference>
<feature type="transmembrane region" description="Helical" evidence="1">
    <location>
        <begin position="243"/>
        <end position="264"/>
    </location>
</feature>
<keyword evidence="1" id="KW-1133">Transmembrane helix</keyword>
<feature type="transmembrane region" description="Helical" evidence="1">
    <location>
        <begin position="213"/>
        <end position="237"/>
    </location>
</feature>
<organism evidence="2 3">
    <name type="scientific">Rhodovulum kholense</name>
    <dbReference type="NCBI Taxonomy" id="453584"/>
    <lineage>
        <taxon>Bacteria</taxon>
        <taxon>Pseudomonadati</taxon>
        <taxon>Pseudomonadota</taxon>
        <taxon>Alphaproteobacteria</taxon>
        <taxon>Rhodobacterales</taxon>
        <taxon>Paracoccaceae</taxon>
        <taxon>Rhodovulum</taxon>
    </lineage>
</organism>
<keyword evidence="1" id="KW-0472">Membrane</keyword>
<feature type="transmembrane region" description="Helical" evidence="1">
    <location>
        <begin position="71"/>
        <end position="89"/>
    </location>
</feature>
<evidence type="ECO:0000313" key="2">
    <source>
        <dbReference type="EMBL" id="PTW50983.1"/>
    </source>
</evidence>
<reference evidence="2 3" key="1">
    <citation type="submission" date="2018-04" db="EMBL/GenBank/DDBJ databases">
        <title>Genomic Encyclopedia of Archaeal and Bacterial Type Strains, Phase II (KMG-II): from individual species to whole genera.</title>
        <authorList>
            <person name="Goeker M."/>
        </authorList>
    </citation>
    <scope>NUCLEOTIDE SEQUENCE [LARGE SCALE GENOMIC DNA]</scope>
    <source>
        <strain evidence="2 3">DSM 19783</strain>
    </source>
</reference>
<comment type="caution">
    <text evidence="2">The sequence shown here is derived from an EMBL/GenBank/DDBJ whole genome shotgun (WGS) entry which is preliminary data.</text>
</comment>
<feature type="transmembrane region" description="Helical" evidence="1">
    <location>
        <begin position="143"/>
        <end position="164"/>
    </location>
</feature>